<reference evidence="5" key="4">
    <citation type="submission" date="2019-09" db="EMBL/GenBank/DDBJ databases">
        <title>Co-occurence of chitin degradation, pigmentation and bioactivity in marine Pseudoalteromonas.</title>
        <authorList>
            <person name="Sonnenschein E.C."/>
            <person name="Bech P.K."/>
        </authorList>
    </citation>
    <scope>NUCLEOTIDE SEQUENCE</scope>
    <source>
        <strain evidence="5">S1189</strain>
    </source>
</reference>
<gene>
    <name evidence="4" type="ORF">C1E23_13545</name>
    <name evidence="5" type="ORF">CWB73_03795</name>
</gene>
<evidence type="ECO:0000313" key="4">
    <source>
        <dbReference type="EMBL" id="RZQ52537.1"/>
    </source>
</evidence>
<dbReference type="Proteomes" id="UP000291338">
    <property type="component" value="Unassembled WGS sequence"/>
</dbReference>
<proteinExistence type="predicted"/>
<dbReference type="PANTHER" id="PTHR41786:SF1">
    <property type="entry name" value="6-HYDROXYMETHYLPTERIN DIPHOSPHOKINASE MPTE-LIKE DOMAIN-CONTAINING PROTEIN"/>
    <property type="match status" value="1"/>
</dbReference>
<dbReference type="Gene3D" id="3.90.1480.10">
    <property type="entry name" value="Alpha-2,3-sialyltransferase"/>
    <property type="match status" value="1"/>
</dbReference>
<accession>A0A4Q7INB9</accession>
<protein>
    <recommendedName>
        <fullName evidence="8">DUF115 domain-containing protein</fullName>
    </recommendedName>
</protein>
<name>A0A4Q7INB9_9GAMM</name>
<evidence type="ECO:0000313" key="5">
    <source>
        <dbReference type="EMBL" id="TMP82961.1"/>
    </source>
</evidence>
<sequence>MIEEFDTLLQQAQDQINKLSNKQKLEQKLQQSMPKIFEENIKAFAEYLPDIAEEFRHYKPRELDLVCSESGHLNVIDPRTGSLLYGQDPVEQSKAQIERLEKRPQFSTLDYNIPEKSLDTFIHTKYLRKLHNRYLDAKKNLEPLKTMPEHLGSAIVFGIGLGYHIKPLLEKTTIDHLYFCEPNRDFFFASLFTCDWKWALEEIDKRDGVIVLNIGVSYETFSADFINEMKHRGAFNSVSTLLYQHYPSKELNEIIHDLNHNFHMIAIGWGFFDDGVISIAHDYHNAKAKLPTLRKAATFPKKWRHMPVFIVANGPSLDIAIEAIKEHKDEVIIFSCGSAIMSLLKQDIIPDFHIALERTKFTFDYYNEFIPKEILEKIALLTVNVMHPDCSKLFGWTGMGFKAAEPGTTLSSEFIDRHQTYQQLLHCNPVVANTAAAFACYMGFEEVYLMGADGGYKDPQYHHSKSSTYFNADGSEKKEIAKLVRAGELKVPGNFCDEVFTTAFFNVGNSQLGYLFKAFKHVNVYNCSDGAKIENTLPLHIEDLLLANKLPNKNEFLDYIKNETFIRRDFDAEEYEQWLAIPEFEKICDGLIRFVDKEFTSRAEIATALKLQVRFLYSYGYTKYRHIFFLLDGSLTYVHSIFRMMLYQFEDEEQTVELLNGAFKIFIEYMSEAKTLYQGVLDAQDEQRSYLMGMLGDDKND</sequence>
<comment type="caution">
    <text evidence="4">The sequence shown here is derived from an EMBL/GenBank/DDBJ whole genome shotgun (WGS) entry which is preliminary data.</text>
</comment>
<dbReference type="Proteomes" id="UP000307362">
    <property type="component" value="Unassembled WGS sequence"/>
</dbReference>
<evidence type="ECO:0000313" key="6">
    <source>
        <dbReference type="Proteomes" id="UP000291338"/>
    </source>
</evidence>
<reference evidence="5 7" key="1">
    <citation type="submission" date="2017-12" db="EMBL/GenBank/DDBJ databases">
        <authorList>
            <person name="Paulsen S."/>
            <person name="Gram L.K."/>
        </authorList>
    </citation>
    <scope>NUCLEOTIDE SEQUENCE [LARGE SCALE GENOMIC DNA]</scope>
    <source>
        <strain evidence="5 7">S1189</strain>
    </source>
</reference>
<dbReference type="OrthoDB" id="7254531at2"/>
<dbReference type="PANTHER" id="PTHR41786">
    <property type="entry name" value="MOTILITY ACCESSORY FACTOR MAF"/>
    <property type="match status" value="1"/>
</dbReference>
<dbReference type="Pfam" id="PF01973">
    <property type="entry name" value="MptE-like"/>
    <property type="match status" value="1"/>
</dbReference>
<feature type="domain" description="6-hydroxymethylpterin diphosphokinase MptE-like" evidence="2">
    <location>
        <begin position="290"/>
        <end position="458"/>
    </location>
</feature>
<dbReference type="Pfam" id="PF20157">
    <property type="entry name" value="Maf_flag10_N"/>
    <property type="match status" value="1"/>
</dbReference>
<dbReference type="InterPro" id="IPR002826">
    <property type="entry name" value="MptE-like"/>
</dbReference>
<reference evidence="7" key="3">
    <citation type="submission" date="2019-06" db="EMBL/GenBank/DDBJ databases">
        <title>Co-occurence of chitin degradation, pigmentation and bioactivity in marine Pseudoalteromonas.</title>
        <authorList>
            <person name="Sonnenschein E.C."/>
            <person name="Bech P.K."/>
        </authorList>
    </citation>
    <scope>NUCLEOTIDE SEQUENCE [LARGE SCALE GENOMIC DNA]</scope>
    <source>
        <strain evidence="7">S1189</strain>
    </source>
</reference>
<dbReference type="InterPro" id="IPR045376">
    <property type="entry name" value="Maf_N"/>
</dbReference>
<evidence type="ECO:0000259" key="3">
    <source>
        <dbReference type="Pfam" id="PF20157"/>
    </source>
</evidence>
<feature type="coiled-coil region" evidence="1">
    <location>
        <begin position="2"/>
        <end position="29"/>
    </location>
</feature>
<dbReference type="RefSeq" id="WP_130256089.1">
    <property type="nucleotide sequence ID" value="NZ_PNCM01000009.1"/>
</dbReference>
<evidence type="ECO:0008006" key="8">
    <source>
        <dbReference type="Google" id="ProtNLM"/>
    </source>
</evidence>
<keyword evidence="1" id="KW-0175">Coiled coil</keyword>
<evidence type="ECO:0000313" key="7">
    <source>
        <dbReference type="Proteomes" id="UP000307362"/>
    </source>
</evidence>
<reference evidence="4 6" key="2">
    <citation type="submission" date="2018-01" db="EMBL/GenBank/DDBJ databases">
        <title>Co-occurrence of chitin degradation, pigmentation and bioactivity in marine Pseudoalteromonas.</title>
        <authorList>
            <person name="Paulsen S."/>
            <person name="Gram L."/>
            <person name="Machado H."/>
        </authorList>
    </citation>
    <scope>NUCLEOTIDE SEQUENCE [LARGE SCALE GENOMIC DNA]</scope>
    <source>
        <strain evidence="4 6">S3898</strain>
    </source>
</reference>
<feature type="domain" description="Glycosyltransferase Maf N-terminal" evidence="3">
    <location>
        <begin position="36"/>
        <end position="266"/>
    </location>
</feature>
<dbReference type="AlphaFoldDB" id="A0A4Q7INB9"/>
<evidence type="ECO:0000259" key="2">
    <source>
        <dbReference type="Pfam" id="PF01973"/>
    </source>
</evidence>
<evidence type="ECO:0000256" key="1">
    <source>
        <dbReference type="SAM" id="Coils"/>
    </source>
</evidence>
<organism evidence="4 6">
    <name type="scientific">Pseudoalteromonas phenolica</name>
    <dbReference type="NCBI Taxonomy" id="161398"/>
    <lineage>
        <taxon>Bacteria</taxon>
        <taxon>Pseudomonadati</taxon>
        <taxon>Pseudomonadota</taxon>
        <taxon>Gammaproteobacteria</taxon>
        <taxon>Alteromonadales</taxon>
        <taxon>Pseudoalteromonadaceae</taxon>
        <taxon>Pseudoalteromonas</taxon>
    </lineage>
</organism>
<dbReference type="EMBL" id="PNCM01000009">
    <property type="protein sequence ID" value="TMP82961.1"/>
    <property type="molecule type" value="Genomic_DNA"/>
</dbReference>
<dbReference type="EMBL" id="PPSX01000050">
    <property type="protein sequence ID" value="RZQ52537.1"/>
    <property type="molecule type" value="Genomic_DNA"/>
</dbReference>